<evidence type="ECO:0000259" key="6">
    <source>
        <dbReference type="PROSITE" id="PS50934"/>
    </source>
</evidence>
<dbReference type="SUPFAM" id="SSF46689">
    <property type="entry name" value="Homeodomain-like"/>
    <property type="match status" value="1"/>
</dbReference>
<keyword evidence="8" id="KW-1185">Reference proteome</keyword>
<dbReference type="GO" id="GO:0003743">
    <property type="term" value="F:translation initiation factor activity"/>
    <property type="evidence" value="ECO:0007669"/>
    <property type="project" value="InterPro"/>
</dbReference>
<name>A0A8S1FCL9_9PELO</name>
<dbReference type="InterPro" id="IPR050281">
    <property type="entry name" value="Flavin_monoamine_oxidase"/>
</dbReference>
<dbReference type="Gene3D" id="1.10.10.10">
    <property type="entry name" value="Winged helix-like DNA-binding domain superfamily/Winged helix DNA-binding domain"/>
    <property type="match status" value="1"/>
</dbReference>
<dbReference type="OrthoDB" id="9982100at2759"/>
<dbReference type="SUPFAM" id="SSF51905">
    <property type="entry name" value="FAD/NAD(P)-binding domain"/>
    <property type="match status" value="1"/>
</dbReference>
<feature type="domain" description="SWIRM" evidence="6">
    <location>
        <begin position="236"/>
        <end position="334"/>
    </location>
</feature>
<feature type="region of interest" description="Disordered" evidence="5">
    <location>
        <begin position="1"/>
        <end position="23"/>
    </location>
</feature>
<dbReference type="InterPro" id="IPR036188">
    <property type="entry name" value="FAD/NAD-bd_sf"/>
</dbReference>
<keyword evidence="3" id="KW-0560">Oxidoreductase</keyword>
<dbReference type="Gene3D" id="3.90.660.10">
    <property type="match status" value="1"/>
</dbReference>
<evidence type="ECO:0000313" key="7">
    <source>
        <dbReference type="EMBL" id="CAB3408681.1"/>
    </source>
</evidence>
<dbReference type="Gene3D" id="3.50.50.60">
    <property type="entry name" value="FAD/NAD(P)-binding domain"/>
    <property type="match status" value="2"/>
</dbReference>
<dbReference type="Pfam" id="PF04433">
    <property type="entry name" value="SWIRM"/>
    <property type="match status" value="1"/>
</dbReference>
<protein>
    <recommendedName>
        <fullName evidence="6">SWIRM domain-containing protein</fullName>
    </recommendedName>
</protein>
<dbReference type="InterPro" id="IPR002937">
    <property type="entry name" value="Amino_oxidase"/>
</dbReference>
<keyword evidence="4" id="KW-0175">Coiled coil</keyword>
<evidence type="ECO:0000256" key="3">
    <source>
        <dbReference type="ARBA" id="ARBA00023002"/>
    </source>
</evidence>
<dbReference type="GO" id="GO:0140682">
    <property type="term" value="F:FAD-dependent H3K4me/H3K4me3 demethylase activity"/>
    <property type="evidence" value="ECO:0007669"/>
    <property type="project" value="UniProtKB-ARBA"/>
</dbReference>
<dbReference type="PANTHER" id="PTHR10742">
    <property type="entry name" value="FLAVIN MONOAMINE OXIDASE"/>
    <property type="match status" value="1"/>
</dbReference>
<comment type="subcellular location">
    <subcellularLocation>
        <location evidence="1">Nucleus</location>
    </subcellularLocation>
</comment>
<evidence type="ECO:0000256" key="4">
    <source>
        <dbReference type="SAM" id="Coils"/>
    </source>
</evidence>
<dbReference type="Proteomes" id="UP000494206">
    <property type="component" value="Unassembled WGS sequence"/>
</dbReference>
<organism evidence="7 8">
    <name type="scientific">Caenorhabditis bovis</name>
    <dbReference type="NCBI Taxonomy" id="2654633"/>
    <lineage>
        <taxon>Eukaryota</taxon>
        <taxon>Metazoa</taxon>
        <taxon>Ecdysozoa</taxon>
        <taxon>Nematoda</taxon>
        <taxon>Chromadorea</taxon>
        <taxon>Rhabditida</taxon>
        <taxon>Rhabditina</taxon>
        <taxon>Rhabditomorpha</taxon>
        <taxon>Rhabditoidea</taxon>
        <taxon>Rhabditidae</taxon>
        <taxon>Peloderinae</taxon>
        <taxon>Caenorhabditis</taxon>
    </lineage>
</organism>
<gene>
    <name evidence="7" type="ORF">CBOVIS_LOCUS10430</name>
</gene>
<dbReference type="GO" id="GO:0050660">
    <property type="term" value="F:flavin adenine dinucleotide binding"/>
    <property type="evidence" value="ECO:0007669"/>
    <property type="project" value="TreeGrafter"/>
</dbReference>
<evidence type="ECO:0000256" key="5">
    <source>
        <dbReference type="SAM" id="MobiDB-lite"/>
    </source>
</evidence>
<evidence type="ECO:0000256" key="2">
    <source>
        <dbReference type="ARBA" id="ARBA00005995"/>
    </source>
</evidence>
<reference evidence="7 8" key="1">
    <citation type="submission" date="2020-04" db="EMBL/GenBank/DDBJ databases">
        <authorList>
            <person name="Laetsch R D."/>
            <person name="Stevens L."/>
            <person name="Kumar S."/>
            <person name="Blaxter L. M."/>
        </authorList>
    </citation>
    <scope>NUCLEOTIDE SEQUENCE [LARGE SCALE GENOMIC DNA]</scope>
</reference>
<accession>A0A8S1FCL9</accession>
<dbReference type="PROSITE" id="PS50934">
    <property type="entry name" value="SWIRM"/>
    <property type="match status" value="1"/>
</dbReference>
<dbReference type="EMBL" id="CADEPM010000007">
    <property type="protein sequence ID" value="CAB3408681.1"/>
    <property type="molecule type" value="Genomic_DNA"/>
</dbReference>
<feature type="compositionally biased region" description="Acidic residues" evidence="5">
    <location>
        <begin position="1"/>
        <end position="12"/>
    </location>
</feature>
<dbReference type="InterPro" id="IPR036388">
    <property type="entry name" value="WH-like_DNA-bd_sf"/>
</dbReference>
<dbReference type="PANTHER" id="PTHR10742:SF386">
    <property type="entry name" value="LYSINE-SPECIFIC HISTONE DEMETHYLASE 1A"/>
    <property type="match status" value="1"/>
</dbReference>
<dbReference type="GO" id="GO:0005852">
    <property type="term" value="C:eukaryotic translation initiation factor 3 complex"/>
    <property type="evidence" value="ECO:0007669"/>
    <property type="project" value="InterPro"/>
</dbReference>
<comment type="caution">
    <text evidence="7">The sequence shown here is derived from an EMBL/GenBank/DDBJ whole genome shotgun (WGS) entry which is preliminary data.</text>
</comment>
<dbReference type="SUPFAM" id="SSF54373">
    <property type="entry name" value="FAD-linked reductases, C-terminal domain"/>
    <property type="match status" value="1"/>
</dbReference>
<comment type="similarity">
    <text evidence="2">Belongs to the flavin monoamine oxidase family.</text>
</comment>
<feature type="coiled-coil region" evidence="4">
    <location>
        <begin position="51"/>
        <end position="78"/>
    </location>
</feature>
<dbReference type="Pfam" id="PF01593">
    <property type="entry name" value="Amino_oxidase"/>
    <property type="match status" value="1"/>
</dbReference>
<dbReference type="Pfam" id="PF08597">
    <property type="entry name" value="eIF3_subunit"/>
    <property type="match status" value="1"/>
</dbReference>
<dbReference type="Gene3D" id="1.10.246.60">
    <property type="entry name" value="Eukaryotic translation initiation factor 3 like domains"/>
    <property type="match status" value="1"/>
</dbReference>
<dbReference type="InterPro" id="IPR013906">
    <property type="entry name" value="eIF3j"/>
</dbReference>
<dbReference type="InterPro" id="IPR009057">
    <property type="entry name" value="Homeodomain-like_sf"/>
</dbReference>
<dbReference type="AlphaFoldDB" id="A0A8S1FCL9"/>
<dbReference type="GO" id="GO:0003682">
    <property type="term" value="F:chromatin binding"/>
    <property type="evidence" value="ECO:0007669"/>
    <property type="project" value="TreeGrafter"/>
</dbReference>
<proteinExistence type="inferred from homology"/>
<dbReference type="InterPro" id="IPR007526">
    <property type="entry name" value="SWIRM"/>
</dbReference>
<sequence length="916" mass="103347">MGDNWDDDDFEPEVSTLVRPTEPEPIVVKPVDLKEKPKAAVPPKKAPAFAMESLGRELTAAEKEAIQKKNDLKLAKEMFGDDGADDDASYANISTKDEFEYWGERVGGFLATRNKATHYGDMVGKLLIAITENLTTADIQKMSNLLKQISDSKKASAKKDKSKPAAVAATTSTKKGQKASLKVTKGSDNLYDDYGDDEYDDYDDFIATPSDNSDDTDMYEDGKIQILRCTEDDIALRISAERSRVPFDRITEHELSAFPELWGSRAGIQVFLHIRNTALRLWLSNPIEELTICDLRGEIQPPFNSDPRFIENVHHYLTRNGIINVGKYKRSTGIPQVLGKPDKKVIVIGAGISGISAALQLISFGFDVTIVEARNRIGGRVHSIVQDGEVMEVGGDTIKNSRSNALTVLIQQLNVEPLAVSDKIPIYDKGKLVEDTRDRLIANMYCSSREALDVICHNKPQKEGPIYISRQRGFENMLNLVERDTLVSNFNYWKTNVELSEKREHFYKEMKNCREIALLAERQLNEVDPNDHLLKRSMKRDLNMAIMKFESAYKEYESYERCILNYKKFPNSKQYMHPYDYRIYNAFLGFEEISIGAPLEKVQLSCNAIKDRLPGANIRLKGGISNMFEQLIQERDMDIRFEHRVRKIDYNDDVKITVEHPVTKPDGSIVMETEELEAKYCVCTLPIGVLKRVLTNDPETPVFDPLLDCLHCQSICNMGNGCVNKVVMLFERAFWESNDRHTFFNVPASISGRGEFVYFEAVPESRVLTTYLAGFSAESDLLETAIVSKIMTILSTIFAQSCPKNPLKVHITKYQSDVFSYGTGSFMGLKTEEDDYENLTKPLENNHDENRVYFAGEHTSFQYGGTMQGAWLSGLRAASQIASDVYGINHANYGEDVEFISPQESHDVSMENGVTA</sequence>
<dbReference type="InterPro" id="IPR023194">
    <property type="entry name" value="eIF3-like_dom_sf"/>
</dbReference>
<dbReference type="GO" id="GO:0005634">
    <property type="term" value="C:nucleus"/>
    <property type="evidence" value="ECO:0007669"/>
    <property type="project" value="UniProtKB-SubCell"/>
</dbReference>
<evidence type="ECO:0000256" key="1">
    <source>
        <dbReference type="ARBA" id="ARBA00004123"/>
    </source>
</evidence>
<evidence type="ECO:0000313" key="8">
    <source>
        <dbReference type="Proteomes" id="UP000494206"/>
    </source>
</evidence>